<dbReference type="Gene3D" id="3.30.870.10">
    <property type="entry name" value="Endonuclease Chain A"/>
    <property type="match status" value="2"/>
</dbReference>
<evidence type="ECO:0000313" key="16">
    <source>
        <dbReference type="Proteomes" id="UP000593890"/>
    </source>
</evidence>
<feature type="transmembrane region" description="Helical" evidence="13">
    <location>
        <begin position="12"/>
        <end position="33"/>
    </location>
</feature>
<evidence type="ECO:0000256" key="3">
    <source>
        <dbReference type="ARBA" id="ARBA00022516"/>
    </source>
</evidence>
<keyword evidence="9 13" id="KW-0472">Membrane</keyword>
<dbReference type="GO" id="GO:0005886">
    <property type="term" value="C:plasma membrane"/>
    <property type="evidence" value="ECO:0007669"/>
    <property type="project" value="UniProtKB-SubCell"/>
</dbReference>
<sequence length="515" mass="59242">MDKPKRAKPKIIRWAPAALLILAQVVFVIWVLYQLTIRWSWTPFLVFEGLAIVMSVRVAYKQDNPSYKISWIIVLLLLPFVGLLLYLFMGRRGLPFWMKKSIVNISLGTHGLLTSSPETEKSLGQQFPMHERESLLLARQGRSPLYQGTSTRFYPLGELGYQAMLEELEKAQRFIFLEYFIVSAGQMWDGIHEILRRKAKEGVDVRLMYDDFGSMNNHPKGFRSQLTREGIQVRPFNRIDPRISNFYMNYRDHRKILVIDGNVGFTGGVNLADEYINVVDAHGHWKDCVLMLKGEAVWSFTMMFLGSWHFSANEDPYDHTRYLSLRPTVQVEDDGFVQPYGDSPLDNVNPAEGVYMQMIYNARRYVYIATPYLILDNEMVTALCTAASSGVDVRIVTPAHGDHGYVHMATRSSYGSLLEAGVRIYEYTPGFIHSKLFVSDDQVATVGSVNMDFRSFYLHFECGVWMAGSQAVAQVRDDMLSTMEQSEEILYEVWKRRPWYVKVGQMFLHLIAPMM</sequence>
<feature type="transmembrane region" description="Helical" evidence="13">
    <location>
        <begin position="39"/>
        <end position="60"/>
    </location>
</feature>
<dbReference type="AlphaFoldDB" id="A0A7I8D0G1"/>
<dbReference type="PANTHER" id="PTHR21248:SF22">
    <property type="entry name" value="PHOSPHOLIPASE D"/>
    <property type="match status" value="1"/>
</dbReference>
<keyword evidence="3" id="KW-0444">Lipid biosynthesis</keyword>
<dbReference type="PROSITE" id="PS50035">
    <property type="entry name" value="PLD"/>
    <property type="match status" value="2"/>
</dbReference>
<dbReference type="NCBIfam" id="TIGR04265">
    <property type="entry name" value="bac_cardiolipin"/>
    <property type="match status" value="1"/>
</dbReference>
<keyword evidence="10" id="KW-0594">Phospholipid biosynthesis</keyword>
<dbReference type="EC" id="2.7.8.-" evidence="12"/>
<keyword evidence="7 13" id="KW-1133">Transmembrane helix</keyword>
<evidence type="ECO:0000256" key="2">
    <source>
        <dbReference type="ARBA" id="ARBA00022475"/>
    </source>
</evidence>
<dbReference type="Pfam" id="PF13396">
    <property type="entry name" value="PLDc_N"/>
    <property type="match status" value="1"/>
</dbReference>
<proteinExistence type="predicted"/>
<accession>A0A7I8D0G1</accession>
<dbReference type="Proteomes" id="UP000593890">
    <property type="component" value="Chromosome"/>
</dbReference>
<evidence type="ECO:0000256" key="9">
    <source>
        <dbReference type="ARBA" id="ARBA00023136"/>
    </source>
</evidence>
<evidence type="ECO:0000256" key="5">
    <source>
        <dbReference type="ARBA" id="ARBA00022692"/>
    </source>
</evidence>
<evidence type="ECO:0000259" key="14">
    <source>
        <dbReference type="PROSITE" id="PS50035"/>
    </source>
</evidence>
<name>A0A7I8D0G1_9FIRM</name>
<keyword evidence="8" id="KW-0443">Lipid metabolism</keyword>
<gene>
    <name evidence="15" type="ORF">C12CBH8_00640</name>
</gene>
<dbReference type="PANTHER" id="PTHR21248">
    <property type="entry name" value="CARDIOLIPIN SYNTHASE"/>
    <property type="match status" value="1"/>
</dbReference>
<evidence type="ECO:0000256" key="10">
    <source>
        <dbReference type="ARBA" id="ARBA00023209"/>
    </source>
</evidence>
<protein>
    <recommendedName>
        <fullName evidence="12">Cardiolipin synthase</fullName>
        <ecNumber evidence="12">2.7.8.-</ecNumber>
    </recommendedName>
</protein>
<dbReference type="SMART" id="SM00155">
    <property type="entry name" value="PLDc"/>
    <property type="match status" value="2"/>
</dbReference>
<dbReference type="EMBL" id="AP023321">
    <property type="protein sequence ID" value="BCI59425.1"/>
    <property type="molecule type" value="Genomic_DNA"/>
</dbReference>
<evidence type="ECO:0000256" key="12">
    <source>
        <dbReference type="NCBIfam" id="TIGR04265"/>
    </source>
</evidence>
<feature type="transmembrane region" description="Helical" evidence="13">
    <location>
        <begin position="69"/>
        <end position="89"/>
    </location>
</feature>
<keyword evidence="5 13" id="KW-0812">Transmembrane</keyword>
<evidence type="ECO:0000256" key="8">
    <source>
        <dbReference type="ARBA" id="ARBA00023098"/>
    </source>
</evidence>
<evidence type="ECO:0000256" key="6">
    <source>
        <dbReference type="ARBA" id="ARBA00022737"/>
    </source>
</evidence>
<reference evidence="16" key="1">
    <citation type="submission" date="2020-07" db="EMBL/GenBank/DDBJ databases">
        <title>Complete genome sequencing of Clostridia bacterium strain 12CBH8.</title>
        <authorList>
            <person name="Sakamoto M."/>
            <person name="Murakami T."/>
            <person name="Mori H."/>
        </authorList>
    </citation>
    <scope>NUCLEOTIDE SEQUENCE [LARGE SCALE GENOMIC DNA]</scope>
    <source>
        <strain evidence="16">12CBH8</strain>
    </source>
</reference>
<dbReference type="CDD" id="cd09154">
    <property type="entry name" value="PLDc_SMU_988_like_1"/>
    <property type="match status" value="1"/>
</dbReference>
<dbReference type="KEGG" id="sman:C12CBH8_00640"/>
<feature type="domain" description="PLD phosphodiesterase" evidence="14">
    <location>
        <begin position="248"/>
        <end position="275"/>
    </location>
</feature>
<keyword evidence="2" id="KW-1003">Cell membrane</keyword>
<evidence type="ECO:0000313" key="15">
    <source>
        <dbReference type="EMBL" id="BCI59425.1"/>
    </source>
</evidence>
<dbReference type="RefSeq" id="WP_215533327.1">
    <property type="nucleotide sequence ID" value="NZ_AP023321.1"/>
</dbReference>
<organism evidence="15 16">
    <name type="scientific">Solibaculum mannosilyticum</name>
    <dbReference type="NCBI Taxonomy" id="2780922"/>
    <lineage>
        <taxon>Bacteria</taxon>
        <taxon>Bacillati</taxon>
        <taxon>Bacillota</taxon>
        <taxon>Clostridia</taxon>
        <taxon>Eubacteriales</taxon>
        <taxon>Oscillospiraceae</taxon>
        <taxon>Solibaculum</taxon>
    </lineage>
</organism>
<keyword evidence="6" id="KW-0677">Repeat</keyword>
<dbReference type="GO" id="GO:0032049">
    <property type="term" value="P:cardiolipin biosynthetic process"/>
    <property type="evidence" value="ECO:0007669"/>
    <property type="project" value="UniProtKB-UniRule"/>
</dbReference>
<dbReference type="Pfam" id="PF13091">
    <property type="entry name" value="PLDc_2"/>
    <property type="match status" value="2"/>
</dbReference>
<dbReference type="InterPro" id="IPR022924">
    <property type="entry name" value="Cardiolipin_synthase"/>
</dbReference>
<dbReference type="SUPFAM" id="SSF56024">
    <property type="entry name" value="Phospholipase D/nuclease"/>
    <property type="match status" value="2"/>
</dbReference>
<evidence type="ECO:0000256" key="7">
    <source>
        <dbReference type="ARBA" id="ARBA00022989"/>
    </source>
</evidence>
<keyword evidence="16" id="KW-1185">Reference proteome</keyword>
<dbReference type="InterPro" id="IPR025202">
    <property type="entry name" value="PLD-like_dom"/>
</dbReference>
<dbReference type="GO" id="GO:0008808">
    <property type="term" value="F:cardiolipin synthase activity"/>
    <property type="evidence" value="ECO:0007669"/>
    <property type="project" value="UniProtKB-UniRule"/>
</dbReference>
<keyword evidence="11" id="KW-1208">Phospholipid metabolism</keyword>
<dbReference type="CDD" id="cd09160">
    <property type="entry name" value="PLDc_SMU_988_like_2"/>
    <property type="match status" value="1"/>
</dbReference>
<feature type="domain" description="PLD phosphodiesterase" evidence="14">
    <location>
        <begin position="428"/>
        <end position="455"/>
    </location>
</feature>
<keyword evidence="4" id="KW-0808">Transferase</keyword>
<dbReference type="InterPro" id="IPR027379">
    <property type="entry name" value="CLS_N"/>
</dbReference>
<evidence type="ECO:0000256" key="11">
    <source>
        <dbReference type="ARBA" id="ARBA00023264"/>
    </source>
</evidence>
<dbReference type="InterPro" id="IPR001736">
    <property type="entry name" value="PLipase_D/transphosphatidylase"/>
</dbReference>
<evidence type="ECO:0000256" key="1">
    <source>
        <dbReference type="ARBA" id="ARBA00004651"/>
    </source>
</evidence>
<comment type="subcellular location">
    <subcellularLocation>
        <location evidence="1">Cell membrane</location>
        <topology evidence="1">Multi-pass membrane protein</topology>
    </subcellularLocation>
</comment>
<evidence type="ECO:0000256" key="4">
    <source>
        <dbReference type="ARBA" id="ARBA00022679"/>
    </source>
</evidence>
<evidence type="ECO:0000256" key="13">
    <source>
        <dbReference type="SAM" id="Phobius"/>
    </source>
</evidence>